<feature type="transmembrane region" description="Helical" evidence="6">
    <location>
        <begin position="324"/>
        <end position="341"/>
    </location>
</feature>
<name>A0AAJ0G9D6_9PEZI</name>
<gene>
    <name evidence="8" type="ORF">LTR09_004579</name>
</gene>
<dbReference type="GO" id="GO:0005886">
    <property type="term" value="C:plasma membrane"/>
    <property type="evidence" value="ECO:0007669"/>
    <property type="project" value="TreeGrafter"/>
</dbReference>
<organism evidence="8 9">
    <name type="scientific">Extremus antarcticus</name>
    <dbReference type="NCBI Taxonomy" id="702011"/>
    <lineage>
        <taxon>Eukaryota</taxon>
        <taxon>Fungi</taxon>
        <taxon>Dikarya</taxon>
        <taxon>Ascomycota</taxon>
        <taxon>Pezizomycotina</taxon>
        <taxon>Dothideomycetes</taxon>
        <taxon>Dothideomycetidae</taxon>
        <taxon>Mycosphaerellales</taxon>
        <taxon>Extremaceae</taxon>
        <taxon>Extremus</taxon>
    </lineage>
</organism>
<feature type="transmembrane region" description="Helical" evidence="6">
    <location>
        <begin position="128"/>
        <end position="149"/>
    </location>
</feature>
<reference evidence="8" key="1">
    <citation type="submission" date="2023-04" db="EMBL/GenBank/DDBJ databases">
        <title>Black Yeasts Isolated from many extreme environments.</title>
        <authorList>
            <person name="Coleine C."/>
            <person name="Stajich J.E."/>
            <person name="Selbmann L."/>
        </authorList>
    </citation>
    <scope>NUCLEOTIDE SEQUENCE</scope>
    <source>
        <strain evidence="8">CCFEE 5312</strain>
    </source>
</reference>
<keyword evidence="3 6" id="KW-1133">Transmembrane helix</keyword>
<dbReference type="Gene3D" id="1.20.1720.10">
    <property type="entry name" value="Multidrug resistance protein D"/>
    <property type="match status" value="1"/>
</dbReference>
<keyword evidence="4 6" id="KW-0472">Membrane</keyword>
<feature type="region of interest" description="Disordered" evidence="5">
    <location>
        <begin position="1"/>
        <end position="40"/>
    </location>
</feature>
<feature type="transmembrane region" description="Helical" evidence="6">
    <location>
        <begin position="60"/>
        <end position="85"/>
    </location>
</feature>
<evidence type="ECO:0000313" key="9">
    <source>
        <dbReference type="Proteomes" id="UP001271007"/>
    </source>
</evidence>
<proteinExistence type="predicted"/>
<dbReference type="Pfam" id="PF07690">
    <property type="entry name" value="MFS_1"/>
    <property type="match status" value="1"/>
</dbReference>
<dbReference type="PROSITE" id="PS50850">
    <property type="entry name" value="MFS"/>
    <property type="match status" value="1"/>
</dbReference>
<sequence length="577" mass="62377">MVATLLSTASPSHHGFEDDSSQEQLDTQSHTASTASNAAIPEGQGGVDVYASTFQPGTRFYLAFVSLLVLALMAALDATTLSVAVPRITHVLHGTAIEGFWSGTSFLLTSTVSQPVFGSFSDIFGRKLMILVSLFLFSLGAILAAVTYGSMTLLLVGRSIQGIGGGGILVLVEIVVTDLVPLHFRGNYFSTIASMWSVGSVAGPLVGGAFTQEVSWRYLFWINLPFIGIATPLVIWFLKLNLKTTSLGQQLRRIDWIGMVLFIGAMTGFLIPLTWGGVMYPWDSWRTLVPLLICAATLVVFIVWEDRFATDPLIRTRVIKNRTAAITFLGDFVQGVLLWYMPLYFQAVKGSSIILSGVDFLPATLTVAPAAVVVGAVIGKVGSYRWAIWAGWSLSTLGYGLQQLLDVHTSTAAWVLITLVTGVGTGMLYPSLTFAIQAATPNKDQAYSVSLFTFFRAAGQGVGVAVSGTIFQNSMKRQILRHSSIAVHASEWSADSTALVEIIKAMPPSLAKAELIQSYADALRVIWAVMCALSGIALITSLWTEHFDLNRELETDHGFKHEERKDAEKQADSAETS</sequence>
<evidence type="ECO:0000256" key="5">
    <source>
        <dbReference type="SAM" id="MobiDB-lite"/>
    </source>
</evidence>
<feature type="domain" description="Major facilitator superfamily (MFS) profile" evidence="7">
    <location>
        <begin position="63"/>
        <end position="546"/>
    </location>
</feature>
<dbReference type="Gene3D" id="1.20.1250.20">
    <property type="entry name" value="MFS general substrate transporter like domains"/>
    <property type="match status" value="1"/>
</dbReference>
<feature type="transmembrane region" description="Helical" evidence="6">
    <location>
        <begin position="155"/>
        <end position="176"/>
    </location>
</feature>
<evidence type="ECO:0000256" key="1">
    <source>
        <dbReference type="ARBA" id="ARBA00004141"/>
    </source>
</evidence>
<feature type="transmembrane region" description="Helical" evidence="6">
    <location>
        <begin position="254"/>
        <end position="275"/>
    </location>
</feature>
<evidence type="ECO:0000313" key="8">
    <source>
        <dbReference type="EMBL" id="KAK3054311.1"/>
    </source>
</evidence>
<feature type="transmembrane region" description="Helical" evidence="6">
    <location>
        <begin position="353"/>
        <end position="379"/>
    </location>
</feature>
<feature type="transmembrane region" description="Helical" evidence="6">
    <location>
        <begin position="188"/>
        <end position="206"/>
    </location>
</feature>
<evidence type="ECO:0000256" key="2">
    <source>
        <dbReference type="ARBA" id="ARBA00022692"/>
    </source>
</evidence>
<dbReference type="AlphaFoldDB" id="A0AAJ0G9D6"/>
<dbReference type="InterPro" id="IPR011701">
    <property type="entry name" value="MFS"/>
</dbReference>
<dbReference type="InterPro" id="IPR020846">
    <property type="entry name" value="MFS_dom"/>
</dbReference>
<comment type="subcellular location">
    <subcellularLocation>
        <location evidence="1">Membrane</location>
        <topology evidence="1">Multi-pass membrane protein</topology>
    </subcellularLocation>
</comment>
<evidence type="ECO:0000256" key="3">
    <source>
        <dbReference type="ARBA" id="ARBA00022989"/>
    </source>
</evidence>
<evidence type="ECO:0000256" key="4">
    <source>
        <dbReference type="ARBA" id="ARBA00023136"/>
    </source>
</evidence>
<evidence type="ECO:0000256" key="6">
    <source>
        <dbReference type="SAM" id="Phobius"/>
    </source>
</evidence>
<dbReference type="PRINTS" id="PR01036">
    <property type="entry name" value="TCRTETB"/>
</dbReference>
<keyword evidence="2 6" id="KW-0812">Transmembrane</keyword>
<dbReference type="PANTHER" id="PTHR23501:SF59">
    <property type="entry name" value="MAJOR FACILITATOR SUPERFAMILY (MFS) PROFILE DOMAIN-CONTAINING PROTEIN-RELATED"/>
    <property type="match status" value="1"/>
</dbReference>
<dbReference type="Proteomes" id="UP001271007">
    <property type="component" value="Unassembled WGS sequence"/>
</dbReference>
<dbReference type="GO" id="GO:0022857">
    <property type="term" value="F:transmembrane transporter activity"/>
    <property type="evidence" value="ECO:0007669"/>
    <property type="project" value="InterPro"/>
</dbReference>
<feature type="transmembrane region" description="Helical" evidence="6">
    <location>
        <begin position="287"/>
        <end position="304"/>
    </location>
</feature>
<keyword evidence="9" id="KW-1185">Reference proteome</keyword>
<feature type="transmembrane region" description="Helical" evidence="6">
    <location>
        <begin position="218"/>
        <end position="242"/>
    </location>
</feature>
<dbReference type="PANTHER" id="PTHR23501">
    <property type="entry name" value="MAJOR FACILITATOR SUPERFAMILY"/>
    <property type="match status" value="1"/>
</dbReference>
<comment type="caution">
    <text evidence="8">The sequence shown here is derived from an EMBL/GenBank/DDBJ whole genome shotgun (WGS) entry which is preliminary data.</text>
</comment>
<protein>
    <recommendedName>
        <fullName evidence="7">Major facilitator superfamily (MFS) profile domain-containing protein</fullName>
    </recommendedName>
</protein>
<feature type="transmembrane region" description="Helical" evidence="6">
    <location>
        <begin position="522"/>
        <end position="543"/>
    </location>
</feature>
<accession>A0AAJ0G9D6</accession>
<feature type="transmembrane region" description="Helical" evidence="6">
    <location>
        <begin position="411"/>
        <end position="429"/>
    </location>
</feature>
<feature type="compositionally biased region" description="Polar residues" evidence="5">
    <location>
        <begin position="22"/>
        <end position="37"/>
    </location>
</feature>
<evidence type="ECO:0000259" key="7">
    <source>
        <dbReference type="PROSITE" id="PS50850"/>
    </source>
</evidence>
<feature type="compositionally biased region" description="Polar residues" evidence="5">
    <location>
        <begin position="1"/>
        <end position="11"/>
    </location>
</feature>
<dbReference type="InterPro" id="IPR036259">
    <property type="entry name" value="MFS_trans_sf"/>
</dbReference>
<dbReference type="EMBL" id="JAWDJX010000012">
    <property type="protein sequence ID" value="KAK3054311.1"/>
    <property type="molecule type" value="Genomic_DNA"/>
</dbReference>
<dbReference type="SUPFAM" id="SSF103473">
    <property type="entry name" value="MFS general substrate transporter"/>
    <property type="match status" value="1"/>
</dbReference>